<proteinExistence type="predicted"/>
<protein>
    <submittedName>
        <fullName evidence="1">Putative major capsid protein</fullName>
    </submittedName>
</protein>
<reference evidence="1" key="1">
    <citation type="submission" date="2020-03" db="EMBL/GenBank/DDBJ databases">
        <title>The deep terrestrial virosphere.</title>
        <authorList>
            <person name="Holmfeldt K."/>
            <person name="Nilsson E."/>
            <person name="Simone D."/>
            <person name="Lopez-Fernandez M."/>
            <person name="Wu X."/>
            <person name="de Brujin I."/>
            <person name="Lundin D."/>
            <person name="Andersson A."/>
            <person name="Bertilsson S."/>
            <person name="Dopson M."/>
        </authorList>
    </citation>
    <scope>NUCLEOTIDE SEQUENCE</scope>
    <source>
        <strain evidence="1">TM448A02342</strain>
    </source>
</reference>
<organism evidence="1">
    <name type="scientific">viral metagenome</name>
    <dbReference type="NCBI Taxonomy" id="1070528"/>
    <lineage>
        <taxon>unclassified sequences</taxon>
        <taxon>metagenomes</taxon>
        <taxon>organismal metagenomes</taxon>
    </lineage>
</organism>
<accession>A0A6H1ZWP4</accession>
<evidence type="ECO:0000313" key="1">
    <source>
        <dbReference type="EMBL" id="QJA51882.1"/>
    </source>
</evidence>
<dbReference type="InterPro" id="IPR035198">
    <property type="entry name" value="SU10_MCP"/>
</dbReference>
<name>A0A6H1ZWP4_9ZZZZ</name>
<dbReference type="EMBL" id="MT144295">
    <property type="protein sequence ID" value="QJA51882.1"/>
    <property type="molecule type" value="Genomic_DNA"/>
</dbReference>
<dbReference type="AlphaFoldDB" id="A0A6H1ZWP4"/>
<gene>
    <name evidence="1" type="ORF">TM448A02342_0010</name>
</gene>
<dbReference type="Pfam" id="PF17236">
    <property type="entry name" value="SU10_MCP"/>
    <property type="match status" value="1"/>
</dbReference>
<sequence length="396" mass="43774">MALASTAFMAAPGGFSSTLSVKLDKVDCSQVLAAVLKADKQLLGHIKMGETGSNIEVNWIEDELNPAYIIGKMAASTAFTASTYTTASVQRIMRRGAVLRPNGTSMRVQVTATIAKHTITTTSYGSTPWATFTVTKCWVVGMPYADIDDASSDISMLRGKRKNFMQVFERVVQITQTRKNMSMEAILNELQTQIKYRTLEVKRELDMAISMGYAKASASNTFSGDLELRTMAGLIQLIRDPDLDSTNQTDTVITASAALTQGHINSLAYKIFDTGGLDETADPIILVGAKQARVISAMEKDLRRVEVGERIIGYYKNVFLTDMGVEMPIVMDRWFPDELLSILDRSRVALRPMVGDNWHMEKMAKTGRIEKWQLSGQFTLELRNADKCHGLIIGLS</sequence>